<dbReference type="AlphaFoldDB" id="A0A0D2MEA6"/>
<organism evidence="3 4">
    <name type="scientific">Hypholoma sublateritium (strain FD-334 SS-4)</name>
    <dbReference type="NCBI Taxonomy" id="945553"/>
    <lineage>
        <taxon>Eukaryota</taxon>
        <taxon>Fungi</taxon>
        <taxon>Dikarya</taxon>
        <taxon>Basidiomycota</taxon>
        <taxon>Agaricomycotina</taxon>
        <taxon>Agaricomycetes</taxon>
        <taxon>Agaricomycetidae</taxon>
        <taxon>Agaricales</taxon>
        <taxon>Agaricineae</taxon>
        <taxon>Strophariaceae</taxon>
        <taxon>Hypholoma</taxon>
    </lineage>
</organism>
<name>A0A0D2MEA6_HYPSF</name>
<feature type="region of interest" description="Disordered" evidence="2">
    <location>
        <begin position="296"/>
        <end position="524"/>
    </location>
</feature>
<dbReference type="EMBL" id="KN817554">
    <property type="protein sequence ID" value="KJA21908.1"/>
    <property type="molecule type" value="Genomic_DNA"/>
</dbReference>
<feature type="compositionally biased region" description="Low complexity" evidence="2">
    <location>
        <begin position="44"/>
        <end position="61"/>
    </location>
</feature>
<dbReference type="OMA" id="EWANITA"/>
<dbReference type="STRING" id="945553.A0A0D2MEA6"/>
<keyword evidence="1" id="KW-0175">Coiled coil</keyword>
<feature type="region of interest" description="Disordered" evidence="2">
    <location>
        <begin position="15"/>
        <end position="146"/>
    </location>
</feature>
<gene>
    <name evidence="3" type="ORF">HYPSUDRAFT_202605</name>
</gene>
<evidence type="ECO:0000313" key="3">
    <source>
        <dbReference type="EMBL" id="KJA21908.1"/>
    </source>
</evidence>
<evidence type="ECO:0000313" key="4">
    <source>
        <dbReference type="Proteomes" id="UP000054270"/>
    </source>
</evidence>
<feature type="compositionally biased region" description="Polar residues" evidence="2">
    <location>
        <begin position="103"/>
        <end position="112"/>
    </location>
</feature>
<sequence length="829" mass="93397">MSSFFRRTLGFLQDSPDVESYDLHQGDSMQDHSTVPLPHHGNLSHSSSPVHSHYPSAYAHYYPPPRPSSVQVHSNPVSPPHTVQNSSGAHEPPTESHSHFAEPNSNQSMRPTQEQRLRREDRDDAAIPKHRLQRQTKTPRPVPFYEEPRDTLTLRLRNQLQQEFQNREASFMNNQAQILAEERSKMEDQIRRHQEQAAQIAQKANSDAEAAIQMIKEKADQFIQEAKINMENESKKREQQLLEKLRGVEEDMDTVRRGSNDYAEALRKAQAEVRQARLETEEARAEAETMRLRLMRANPGHGPTEEQECRDEAGKKKGKAIDIQLELSGTEDEAEMHPTAVSSEQAAAFPPSPQVDDDMGQLPSQSQAPVRQPRGGVDEDDDMAPTPRQQAMPPPPSAQAPLCQPRSDRDDDDDMGLAPSLSQVTSPLCHTYAQGGGGVGPTPPVARVPPPQRHSRPRGGGGLRADIRMGTVSLGNDDGGNRRQTNGRREEQNLAREGAGADKDEEGRSAIEDEDEAHKQVRPIRRKCGIFRQTRPRGSNPNRAVALSAVRSLMNALMHIKCDSEITKVKPADPTEVERFDSGEGDGPRLEPMRPYFGKKFLKKGWHHTLRDLFIERMQQDYNPFSEEEEDNIGYMFDDRIGRLRREWAQQMKMSGNDAEREIAVRAAQGRASTRRVTLYDNRREVALGNVKKPDGSIDKGWQTTLRLINKLGCQGMSSDESAWEGEGTRRRRVYYIKRRQWRSSEAQNRLEIVDANMNTTNAFGRPRCGNAPRERIRSAAGPVSVRDPVTGCPRNIYNNEFVAGLTNAQHRALKMTAAMDLGHVQLQH</sequence>
<dbReference type="Proteomes" id="UP000054270">
    <property type="component" value="Unassembled WGS sequence"/>
</dbReference>
<keyword evidence="4" id="KW-1185">Reference proteome</keyword>
<evidence type="ECO:0000256" key="2">
    <source>
        <dbReference type="SAM" id="MobiDB-lite"/>
    </source>
</evidence>
<reference evidence="4" key="1">
    <citation type="submission" date="2014-04" db="EMBL/GenBank/DDBJ databases">
        <title>Evolutionary Origins and Diversification of the Mycorrhizal Mutualists.</title>
        <authorList>
            <consortium name="DOE Joint Genome Institute"/>
            <consortium name="Mycorrhizal Genomics Consortium"/>
            <person name="Kohler A."/>
            <person name="Kuo A."/>
            <person name="Nagy L.G."/>
            <person name="Floudas D."/>
            <person name="Copeland A."/>
            <person name="Barry K.W."/>
            <person name="Cichocki N."/>
            <person name="Veneault-Fourrey C."/>
            <person name="LaButti K."/>
            <person name="Lindquist E.A."/>
            <person name="Lipzen A."/>
            <person name="Lundell T."/>
            <person name="Morin E."/>
            <person name="Murat C."/>
            <person name="Riley R."/>
            <person name="Ohm R."/>
            <person name="Sun H."/>
            <person name="Tunlid A."/>
            <person name="Henrissat B."/>
            <person name="Grigoriev I.V."/>
            <person name="Hibbett D.S."/>
            <person name="Martin F."/>
        </authorList>
    </citation>
    <scope>NUCLEOTIDE SEQUENCE [LARGE SCALE GENOMIC DNA]</scope>
    <source>
        <strain evidence="4">FD-334 SS-4</strain>
    </source>
</reference>
<feature type="compositionally biased region" description="Polar residues" evidence="2">
    <location>
        <begin position="70"/>
        <end position="88"/>
    </location>
</feature>
<proteinExistence type="predicted"/>
<dbReference type="OrthoDB" id="3224221at2759"/>
<feature type="compositionally biased region" description="Basic and acidic residues" evidence="2">
    <location>
        <begin position="487"/>
        <end position="519"/>
    </location>
</feature>
<feature type="coiled-coil region" evidence="1">
    <location>
        <begin position="169"/>
        <end position="293"/>
    </location>
</feature>
<accession>A0A0D2MEA6</accession>
<protein>
    <submittedName>
        <fullName evidence="3">Uncharacterized protein</fullName>
    </submittedName>
</protein>
<feature type="compositionally biased region" description="Basic and acidic residues" evidence="2">
    <location>
        <begin position="113"/>
        <end position="127"/>
    </location>
</feature>
<feature type="compositionally biased region" description="Pro residues" evidence="2">
    <location>
        <begin position="441"/>
        <end position="452"/>
    </location>
</feature>
<evidence type="ECO:0000256" key="1">
    <source>
        <dbReference type="SAM" id="Coils"/>
    </source>
</evidence>